<dbReference type="SUPFAM" id="SSF52540">
    <property type="entry name" value="P-loop containing nucleoside triphosphate hydrolases"/>
    <property type="match status" value="1"/>
</dbReference>
<dbReference type="GO" id="GO:0004386">
    <property type="term" value="F:helicase activity"/>
    <property type="evidence" value="ECO:0007669"/>
    <property type="project" value="InterPro"/>
</dbReference>
<evidence type="ECO:0000259" key="3">
    <source>
        <dbReference type="Pfam" id="PF13086"/>
    </source>
</evidence>
<evidence type="ECO:0000313" key="6">
    <source>
        <dbReference type="EMBL" id="KAF9891202.1"/>
    </source>
</evidence>
<evidence type="ECO:0000259" key="4">
    <source>
        <dbReference type="Pfam" id="PF13087"/>
    </source>
</evidence>
<dbReference type="InterPro" id="IPR057373">
    <property type="entry name" value="ZNFX1"/>
</dbReference>
<evidence type="ECO:0000259" key="5">
    <source>
        <dbReference type="Pfam" id="PF25396"/>
    </source>
</evidence>
<dbReference type="GO" id="GO:0031048">
    <property type="term" value="P:regulatory ncRNA-mediated heterochromatin formation"/>
    <property type="evidence" value="ECO:0007669"/>
    <property type="project" value="TreeGrafter"/>
</dbReference>
<feature type="domain" description="DNA2/NAM7 helicase-like C-terminal" evidence="4">
    <location>
        <begin position="680"/>
        <end position="866"/>
    </location>
</feature>
<dbReference type="InterPro" id="IPR027417">
    <property type="entry name" value="P-loop_NTPase"/>
</dbReference>
<name>A0AAD4CRP4_ASPNN</name>
<dbReference type="Gene3D" id="3.40.50.300">
    <property type="entry name" value="P-loop containing nucleotide triphosphate hydrolases"/>
    <property type="match status" value="3"/>
</dbReference>
<sequence length="1034" mass="116340">MASQDFRRRFAQLEVAPTLANPSIRAYFQQHDFENSEPWTLKPEIPSSEEILGTDSGDCLDLVPNNIDGPWSSKEIYLRAHYDLLREDAVCPLRDAVAYVRQSPHMNDSKVVSIYEKVHIIGMTFAQQGIGFRIQFSTQRSEKKIFWEYSKRLVAGSVIALSPADDVFQRKCIVAIVAARPLAGVQQQPPEIDIYFARPEETEFDPQQEWIMVEAKTGYYEALRHTMTALQKMNRESFPLAENICFLEKDVPHPQYVQECATINVNTLINGAHEEEKVNLLENWPKTPIGDLDETQWEALHQILTKRLAIIQGPPGTGKTFISVVALKAILSNNGPGDPPLLVASQTNHALDQLLTHISNFEPGYIRLGSRSSDPEIKQRTLYAVSRNEPSGPIHGSILGVARARHRSFSQSITELLKAFNQGNSKSPIPFSLFVRYGLLTPSQYDSLVKGAKDWVRPGEQDDADPIRAWLGDQMIKFEVYYSPDNFGFSEDEVDLEYEQLKELEAEYGVEDDDYESLKGPYISIRESTQGLSDVASKKSALNLSKYRDMWKIPVKERGQVYNTLRKSLKEKILIQLRESVITYGKNCQDLQIGKWERYGVVLQKATVIGVTATGLSKYRGLIASMKPRIVLIEEAAEVIEAPIAAACFESIQQMVLVGDHQQLKGHCAVSELEGEPFHLDVSMFERLVCNGLEYVTLRNQRRMAPEIRRLLEPIYGELQDHPSVHDRPSVPGMGGLRSYFFSHDWPENWDSLSSKLNEKEAEMIAEFYLHLVLNGVPTTDITVLTFYNGQRKKLLKLLRDKPYLQGQYMKVVTVDSYQGEENQIVILSLVRSSPNTGIGFLSIQNRVCVALSRARNGFFIFGNAKCLASANPLWKEVINIIGSSKNPRRLGNYLPVTCSNHGKTNHRIGQQRLGVAHFHVAKCFSVDTTVYSYATDLEVFSVADHRSAVDEENLHRAAVESYQAFANGGAQEHDAFLLRGTEAMGPRSGAKDLDLLNRDPKVGCGGSHVETRIHKDKSWENATGEGKLLDDSD</sequence>
<evidence type="ECO:0000256" key="2">
    <source>
        <dbReference type="SAM" id="MobiDB-lite"/>
    </source>
</evidence>
<proteinExistence type="predicted"/>
<comment type="caution">
    <text evidence="6">The sequence shown here is derived from an EMBL/GenBank/DDBJ whole genome shotgun (WGS) entry which is preliminary data.</text>
</comment>
<keyword evidence="1" id="KW-0547">Nucleotide-binding</keyword>
<dbReference type="Pfam" id="PF13087">
    <property type="entry name" value="AAA_12"/>
    <property type="match status" value="1"/>
</dbReference>
<dbReference type="FunFam" id="3.40.50.300:FF:001366">
    <property type="entry name" value="ATP binding protein, putative"/>
    <property type="match status" value="1"/>
</dbReference>
<dbReference type="PANTHER" id="PTHR10887">
    <property type="entry name" value="DNA2/NAM7 HELICASE FAMILY"/>
    <property type="match status" value="1"/>
</dbReference>
<feature type="domain" description="ZNFX1" evidence="5">
    <location>
        <begin position="109"/>
        <end position="216"/>
    </location>
</feature>
<reference evidence="6" key="2">
    <citation type="submission" date="2020-02" db="EMBL/GenBank/DDBJ databases">
        <authorList>
            <person name="Gilchrist C.L.M."/>
            <person name="Chooi Y.-H."/>
        </authorList>
    </citation>
    <scope>NUCLEOTIDE SEQUENCE</scope>
    <source>
        <strain evidence="6">MST-FP2251</strain>
    </source>
</reference>
<dbReference type="Pfam" id="PF25396">
    <property type="entry name" value="ZNFX1"/>
    <property type="match status" value="1"/>
</dbReference>
<gene>
    <name evidence="6" type="ORF">FE257_004766</name>
</gene>
<keyword evidence="7" id="KW-1185">Reference proteome</keyword>
<dbReference type="AlphaFoldDB" id="A0AAD4CRP4"/>
<keyword evidence="1" id="KW-0067">ATP-binding</keyword>
<dbReference type="InterPro" id="IPR041679">
    <property type="entry name" value="DNA2/NAM7-like_C"/>
</dbReference>
<dbReference type="PANTHER" id="PTHR10887:SF341">
    <property type="entry name" value="NFX1-TYPE ZINC FINGER-CONTAINING PROTEIN 1"/>
    <property type="match status" value="1"/>
</dbReference>
<protein>
    <recommendedName>
        <fullName evidence="8">Helicase required for RNAi-mediated heterochromatin assembly 1</fullName>
    </recommendedName>
</protein>
<organism evidence="6 7">
    <name type="scientific">Aspergillus nanangensis</name>
    <dbReference type="NCBI Taxonomy" id="2582783"/>
    <lineage>
        <taxon>Eukaryota</taxon>
        <taxon>Fungi</taxon>
        <taxon>Dikarya</taxon>
        <taxon>Ascomycota</taxon>
        <taxon>Pezizomycotina</taxon>
        <taxon>Eurotiomycetes</taxon>
        <taxon>Eurotiomycetidae</taxon>
        <taxon>Eurotiales</taxon>
        <taxon>Aspergillaceae</taxon>
        <taxon>Aspergillus</taxon>
        <taxon>Aspergillus subgen. Circumdati</taxon>
    </lineage>
</organism>
<evidence type="ECO:0000256" key="1">
    <source>
        <dbReference type="ARBA" id="ARBA00022806"/>
    </source>
</evidence>
<dbReference type="EMBL" id="VCAU01000020">
    <property type="protein sequence ID" value="KAF9891202.1"/>
    <property type="molecule type" value="Genomic_DNA"/>
</dbReference>
<dbReference type="InterPro" id="IPR041677">
    <property type="entry name" value="DNA2/NAM7_AAA_11"/>
</dbReference>
<dbReference type="InterPro" id="IPR045055">
    <property type="entry name" value="DNA2/NAM7-like"/>
</dbReference>
<reference evidence="6" key="1">
    <citation type="journal article" date="2019" name="Beilstein J. Org. Chem.">
        <title>Nanangenines: drimane sesquiterpenoids as the dominant metabolite cohort of a novel Australian fungus, Aspergillus nanangensis.</title>
        <authorList>
            <person name="Lacey H.J."/>
            <person name="Gilchrist C.L.M."/>
            <person name="Crombie A."/>
            <person name="Kalaitzis J.A."/>
            <person name="Vuong D."/>
            <person name="Rutledge P.J."/>
            <person name="Turner P."/>
            <person name="Pitt J.I."/>
            <person name="Lacey E."/>
            <person name="Chooi Y.H."/>
            <person name="Piggott A.M."/>
        </authorList>
    </citation>
    <scope>NUCLEOTIDE SEQUENCE</scope>
    <source>
        <strain evidence="6">MST-FP2251</strain>
    </source>
</reference>
<evidence type="ECO:0008006" key="8">
    <source>
        <dbReference type="Google" id="ProtNLM"/>
    </source>
</evidence>
<dbReference type="GO" id="GO:0031380">
    <property type="term" value="C:nuclear RNA-directed RNA polymerase complex"/>
    <property type="evidence" value="ECO:0007669"/>
    <property type="project" value="TreeGrafter"/>
</dbReference>
<dbReference type="Proteomes" id="UP001194746">
    <property type="component" value="Unassembled WGS sequence"/>
</dbReference>
<feature type="region of interest" description="Disordered" evidence="2">
    <location>
        <begin position="1014"/>
        <end position="1034"/>
    </location>
</feature>
<dbReference type="InterPro" id="IPR047187">
    <property type="entry name" value="SF1_C_Upf1"/>
</dbReference>
<dbReference type="Pfam" id="PF13086">
    <property type="entry name" value="AAA_11"/>
    <property type="match status" value="1"/>
</dbReference>
<keyword evidence="1" id="KW-0378">Hydrolase</keyword>
<feature type="domain" description="DNA2/NAM7 helicase helicase" evidence="3">
    <location>
        <begin position="292"/>
        <end position="665"/>
    </location>
</feature>
<keyword evidence="1" id="KW-0347">Helicase</keyword>
<evidence type="ECO:0000313" key="7">
    <source>
        <dbReference type="Proteomes" id="UP001194746"/>
    </source>
</evidence>
<dbReference type="CDD" id="cd18808">
    <property type="entry name" value="SF1_C_Upf1"/>
    <property type="match status" value="1"/>
</dbReference>
<accession>A0AAD4CRP4</accession>